<evidence type="ECO:0000256" key="8">
    <source>
        <dbReference type="SAM" id="MobiDB-lite"/>
    </source>
</evidence>
<feature type="region of interest" description="Disordered" evidence="8">
    <location>
        <begin position="422"/>
        <end position="463"/>
    </location>
</feature>
<dbReference type="PANTHER" id="PTHR12246">
    <property type="entry name" value="PALMITOYLTRANSFERASE ZDHHC16"/>
    <property type="match status" value="1"/>
</dbReference>
<feature type="compositionally biased region" description="Low complexity" evidence="8">
    <location>
        <begin position="441"/>
        <end position="451"/>
    </location>
</feature>
<evidence type="ECO:0000256" key="6">
    <source>
        <dbReference type="ARBA" id="ARBA00023315"/>
    </source>
</evidence>
<keyword evidence="6 7" id="KW-0012">Acyltransferase</keyword>
<protein>
    <recommendedName>
        <fullName evidence="7">Palmitoyltransferase</fullName>
        <ecNumber evidence="7">2.3.1.225</ecNumber>
    </recommendedName>
</protein>
<comment type="caution">
    <text evidence="10">The sequence shown here is derived from an EMBL/GenBank/DDBJ whole genome shotgun (WGS) entry which is preliminary data.</text>
</comment>
<dbReference type="InterPro" id="IPR001594">
    <property type="entry name" value="Palmitoyltrfase_DHHC"/>
</dbReference>
<dbReference type="GO" id="GO:0016020">
    <property type="term" value="C:membrane"/>
    <property type="evidence" value="ECO:0007669"/>
    <property type="project" value="UniProtKB-SubCell"/>
</dbReference>
<feature type="transmembrane region" description="Helical" evidence="7">
    <location>
        <begin position="16"/>
        <end position="36"/>
    </location>
</feature>
<name>A0A813X573_9BILA</name>
<evidence type="ECO:0000256" key="5">
    <source>
        <dbReference type="ARBA" id="ARBA00023136"/>
    </source>
</evidence>
<keyword evidence="3 7" id="KW-0812">Transmembrane</keyword>
<evidence type="ECO:0000313" key="11">
    <source>
        <dbReference type="Proteomes" id="UP000663860"/>
    </source>
</evidence>
<comment type="similarity">
    <text evidence="7">Belongs to the DHHC palmitoyltransferase family.</text>
</comment>
<comment type="domain">
    <text evidence="7">The DHHC domain is required for palmitoyltransferase activity.</text>
</comment>
<evidence type="ECO:0000313" key="10">
    <source>
        <dbReference type="EMBL" id="CAF0870776.1"/>
    </source>
</evidence>
<dbReference type="GO" id="GO:0019706">
    <property type="term" value="F:protein-cysteine S-palmitoyltransferase activity"/>
    <property type="evidence" value="ECO:0007669"/>
    <property type="project" value="UniProtKB-EC"/>
</dbReference>
<reference evidence="10" key="1">
    <citation type="submission" date="2021-02" db="EMBL/GenBank/DDBJ databases">
        <authorList>
            <person name="Nowell W R."/>
        </authorList>
    </citation>
    <scope>NUCLEOTIDE SEQUENCE</scope>
</reference>
<dbReference type="EC" id="2.3.1.225" evidence="7"/>
<dbReference type="EMBL" id="CAJNOE010000078">
    <property type="protein sequence ID" value="CAF0870776.1"/>
    <property type="molecule type" value="Genomic_DNA"/>
</dbReference>
<evidence type="ECO:0000256" key="4">
    <source>
        <dbReference type="ARBA" id="ARBA00022989"/>
    </source>
</evidence>
<feature type="transmembrane region" description="Helical" evidence="7">
    <location>
        <begin position="183"/>
        <end position="211"/>
    </location>
</feature>
<gene>
    <name evidence="10" type="ORF">IZO911_LOCUS10643</name>
</gene>
<keyword evidence="5 7" id="KW-0472">Membrane</keyword>
<sequence length="463" mass="53895">MCFGTSSGKLSQLAHYGPIGAIILIIWITISGYHCLIQWFPPDIKDPLSIINFLIYWIWPVVIFYNYFRAIFVGPGFVPKGWRPANKEHEKYLQYCNVCDGFKAPRAHHCKKCGRCVMKLDHHCPWINTCTGHFNHANFCWFMFYAIFGCTHALLMLCPCIYRALFAQYYIYARIKNVPIIHFTFTGLISCILSIGLALGVIFAVGFLLVVQLRSIIRNQTGIESWILRKARDRDHRRVKTFIYPYDLGFKQNLRQVFDWAQTFNVIGDGLTWPVCDGADEYALTREQLDQKRDKRQRTVRYEVVKSYKGSFITLSYGLRTCICIPCTDETRIPLEKGDYVLVTRWERCWMYGERVSANEMNNKKDDTNKPDKRQHRPRGWFPRCCAYEAFKIEDLWSGKLDPNSDIVAAQFANFGPEGYDDVEEEGNNNVQNEDNHVEEIIPTTTTSTPSKKLKQRKVRQEN</sequence>
<proteinExistence type="inferred from homology"/>
<feature type="transmembrane region" description="Helical" evidence="7">
    <location>
        <begin position="48"/>
        <end position="68"/>
    </location>
</feature>
<feature type="domain" description="Palmitoyltransferase DHHC" evidence="9">
    <location>
        <begin position="90"/>
        <end position="226"/>
    </location>
</feature>
<comment type="catalytic activity">
    <reaction evidence="7">
        <text>L-cysteinyl-[protein] + hexadecanoyl-CoA = S-hexadecanoyl-L-cysteinyl-[protein] + CoA</text>
        <dbReference type="Rhea" id="RHEA:36683"/>
        <dbReference type="Rhea" id="RHEA-COMP:10131"/>
        <dbReference type="Rhea" id="RHEA-COMP:11032"/>
        <dbReference type="ChEBI" id="CHEBI:29950"/>
        <dbReference type="ChEBI" id="CHEBI:57287"/>
        <dbReference type="ChEBI" id="CHEBI:57379"/>
        <dbReference type="ChEBI" id="CHEBI:74151"/>
        <dbReference type="EC" id="2.3.1.225"/>
    </reaction>
</comment>
<evidence type="ECO:0000256" key="7">
    <source>
        <dbReference type="RuleBase" id="RU079119"/>
    </source>
</evidence>
<dbReference type="PROSITE" id="PS50216">
    <property type="entry name" value="DHHC"/>
    <property type="match status" value="1"/>
</dbReference>
<feature type="compositionally biased region" description="Basic residues" evidence="8">
    <location>
        <begin position="452"/>
        <end position="463"/>
    </location>
</feature>
<evidence type="ECO:0000256" key="1">
    <source>
        <dbReference type="ARBA" id="ARBA00004141"/>
    </source>
</evidence>
<keyword evidence="2 7" id="KW-0808">Transferase</keyword>
<feature type="transmembrane region" description="Helical" evidence="7">
    <location>
        <begin position="142"/>
        <end position="162"/>
    </location>
</feature>
<evidence type="ECO:0000256" key="3">
    <source>
        <dbReference type="ARBA" id="ARBA00022692"/>
    </source>
</evidence>
<dbReference type="InterPro" id="IPR039859">
    <property type="entry name" value="PFA4/ZDH16/20/ERF2-like"/>
</dbReference>
<evidence type="ECO:0000259" key="9">
    <source>
        <dbReference type="Pfam" id="PF01529"/>
    </source>
</evidence>
<keyword evidence="4 7" id="KW-1133">Transmembrane helix</keyword>
<evidence type="ECO:0000256" key="2">
    <source>
        <dbReference type="ARBA" id="ARBA00022679"/>
    </source>
</evidence>
<accession>A0A813X573</accession>
<comment type="subcellular location">
    <subcellularLocation>
        <location evidence="1">Membrane</location>
        <topology evidence="1">Multi-pass membrane protein</topology>
    </subcellularLocation>
</comment>
<dbReference type="Pfam" id="PF01529">
    <property type="entry name" value="DHHC"/>
    <property type="match status" value="1"/>
</dbReference>
<dbReference type="AlphaFoldDB" id="A0A813X573"/>
<organism evidence="10 11">
    <name type="scientific">Adineta steineri</name>
    <dbReference type="NCBI Taxonomy" id="433720"/>
    <lineage>
        <taxon>Eukaryota</taxon>
        <taxon>Metazoa</taxon>
        <taxon>Spiralia</taxon>
        <taxon>Gnathifera</taxon>
        <taxon>Rotifera</taxon>
        <taxon>Eurotatoria</taxon>
        <taxon>Bdelloidea</taxon>
        <taxon>Adinetida</taxon>
        <taxon>Adinetidae</taxon>
        <taxon>Adineta</taxon>
    </lineage>
</organism>
<dbReference type="Proteomes" id="UP000663860">
    <property type="component" value="Unassembled WGS sequence"/>
</dbReference>